<feature type="transmembrane region" description="Helical" evidence="1">
    <location>
        <begin position="6"/>
        <end position="27"/>
    </location>
</feature>
<dbReference type="InterPro" id="IPR036465">
    <property type="entry name" value="vWFA_dom_sf"/>
</dbReference>
<dbReference type="PANTHER" id="PTHR22550:SF14">
    <property type="entry name" value="VWFA DOMAIN-CONTAINING PROTEIN"/>
    <property type="match status" value="1"/>
</dbReference>
<dbReference type="OrthoDB" id="6206554at2"/>
<evidence type="ECO:0000313" key="4">
    <source>
        <dbReference type="Proteomes" id="UP000249873"/>
    </source>
</evidence>
<dbReference type="RefSeq" id="WP_111370294.1">
    <property type="nucleotide sequence ID" value="NZ_CP029480.1"/>
</dbReference>
<keyword evidence="1" id="KW-0472">Membrane</keyword>
<dbReference type="Pfam" id="PF13519">
    <property type="entry name" value="VWA_2"/>
    <property type="match status" value="1"/>
</dbReference>
<sequence>MNWSKTISFWEVILILSFLLFYVLYFLRMHKIGKRLGKPSKAIYFKFFLRSTYFALMIIALLGPSFGISETEARSSGKDILFTVDLSESMNCTDVSPSRLEKTKLEITNLIEQSKGDRFGVMVFSSKAYWQIPLTFDINLVKEFVASMNTEMMPNPGSNLEAPMDAMQKKLAQNQDKSRSQIAFIFTDGESYSEVKEETLSKFKTEKSQLVMVGVGTESGSDILENNSPLLLEDGSLAISKLDLNGLKKISRSANAKLYTLSSEQDNLELAVQDIRNLKSAVVDRNQILVANNKFENFLLAALILVALDILISTKVFQI</sequence>
<reference evidence="3 4" key="1">
    <citation type="submission" date="2018-05" db="EMBL/GenBank/DDBJ databases">
        <title>Complete genome sequence of Arcticibacterium luteifluviistationis SM1504T, a cytophagaceae bacterium isolated from Arctic surface seawater.</title>
        <authorList>
            <person name="Li Y."/>
            <person name="Qin Q.-L."/>
        </authorList>
    </citation>
    <scope>NUCLEOTIDE SEQUENCE [LARGE SCALE GENOMIC DNA]</scope>
    <source>
        <strain evidence="3 4">SM1504</strain>
    </source>
</reference>
<dbReference type="Proteomes" id="UP000249873">
    <property type="component" value="Chromosome"/>
</dbReference>
<dbReference type="PANTHER" id="PTHR22550">
    <property type="entry name" value="SPORE GERMINATION PROTEIN"/>
    <property type="match status" value="1"/>
</dbReference>
<dbReference type="PROSITE" id="PS50234">
    <property type="entry name" value="VWFA"/>
    <property type="match status" value="1"/>
</dbReference>
<keyword evidence="1" id="KW-1133">Transmembrane helix</keyword>
<dbReference type="InterPro" id="IPR050768">
    <property type="entry name" value="UPF0353/GerABKA_families"/>
</dbReference>
<evidence type="ECO:0000313" key="3">
    <source>
        <dbReference type="EMBL" id="AWV97192.1"/>
    </source>
</evidence>
<gene>
    <name evidence="3" type="ORF">DJ013_03000</name>
</gene>
<protein>
    <recommendedName>
        <fullName evidence="2">VWFA domain-containing protein</fullName>
    </recommendedName>
</protein>
<accession>A0A2Z4G7P9</accession>
<keyword evidence="4" id="KW-1185">Reference proteome</keyword>
<dbReference type="InterPro" id="IPR002035">
    <property type="entry name" value="VWF_A"/>
</dbReference>
<dbReference type="AlphaFoldDB" id="A0A2Z4G7P9"/>
<dbReference type="EMBL" id="CP029480">
    <property type="protein sequence ID" value="AWV97192.1"/>
    <property type="molecule type" value="Genomic_DNA"/>
</dbReference>
<feature type="transmembrane region" description="Helical" evidence="1">
    <location>
        <begin position="47"/>
        <end position="68"/>
    </location>
</feature>
<dbReference type="KEGG" id="als:DJ013_03000"/>
<evidence type="ECO:0000256" key="1">
    <source>
        <dbReference type="SAM" id="Phobius"/>
    </source>
</evidence>
<dbReference type="SUPFAM" id="SSF53300">
    <property type="entry name" value="vWA-like"/>
    <property type="match status" value="1"/>
</dbReference>
<organism evidence="3 4">
    <name type="scientific">Arcticibacterium luteifluviistationis</name>
    <dbReference type="NCBI Taxonomy" id="1784714"/>
    <lineage>
        <taxon>Bacteria</taxon>
        <taxon>Pseudomonadati</taxon>
        <taxon>Bacteroidota</taxon>
        <taxon>Cytophagia</taxon>
        <taxon>Cytophagales</taxon>
        <taxon>Leadbetterellaceae</taxon>
        <taxon>Arcticibacterium</taxon>
    </lineage>
</organism>
<evidence type="ECO:0000259" key="2">
    <source>
        <dbReference type="PROSITE" id="PS50234"/>
    </source>
</evidence>
<proteinExistence type="predicted"/>
<name>A0A2Z4G7P9_9BACT</name>
<keyword evidence="1" id="KW-0812">Transmembrane</keyword>
<feature type="domain" description="VWFA" evidence="2">
    <location>
        <begin position="79"/>
        <end position="275"/>
    </location>
</feature>
<dbReference type="SMART" id="SM00327">
    <property type="entry name" value="VWA"/>
    <property type="match status" value="1"/>
</dbReference>
<dbReference type="Gene3D" id="3.40.50.410">
    <property type="entry name" value="von Willebrand factor, type A domain"/>
    <property type="match status" value="1"/>
</dbReference>